<dbReference type="AlphaFoldDB" id="A0A834IVC3"/>
<sequence>MPKTGDIQSHKLIAALIDYFEKERDNGGPRLPVNFVREKPVETYVTVTVNAVPAIIILLNERIVVCG</sequence>
<protein>
    <submittedName>
        <fullName evidence="1">Uncharacterized protein</fullName>
    </submittedName>
</protein>
<reference evidence="1" key="1">
    <citation type="submission" date="2020-08" db="EMBL/GenBank/DDBJ databases">
        <title>Genome sequencing and assembly of the red palm weevil Rhynchophorus ferrugineus.</title>
        <authorList>
            <person name="Dias G.B."/>
            <person name="Bergman C.M."/>
            <person name="Manee M."/>
        </authorList>
    </citation>
    <scope>NUCLEOTIDE SEQUENCE</scope>
    <source>
        <strain evidence="1">AA-2017</strain>
        <tissue evidence="1">Whole larva</tissue>
    </source>
</reference>
<organism evidence="1 2">
    <name type="scientific">Rhynchophorus ferrugineus</name>
    <name type="common">Red palm weevil</name>
    <name type="synonym">Curculio ferrugineus</name>
    <dbReference type="NCBI Taxonomy" id="354439"/>
    <lineage>
        <taxon>Eukaryota</taxon>
        <taxon>Metazoa</taxon>
        <taxon>Ecdysozoa</taxon>
        <taxon>Arthropoda</taxon>
        <taxon>Hexapoda</taxon>
        <taxon>Insecta</taxon>
        <taxon>Pterygota</taxon>
        <taxon>Neoptera</taxon>
        <taxon>Endopterygota</taxon>
        <taxon>Coleoptera</taxon>
        <taxon>Polyphaga</taxon>
        <taxon>Cucujiformia</taxon>
        <taxon>Curculionidae</taxon>
        <taxon>Dryophthorinae</taxon>
        <taxon>Rhynchophorus</taxon>
    </lineage>
</organism>
<accession>A0A834IVC3</accession>
<keyword evidence="2" id="KW-1185">Reference proteome</keyword>
<evidence type="ECO:0000313" key="1">
    <source>
        <dbReference type="EMBL" id="KAF7287934.1"/>
    </source>
</evidence>
<gene>
    <name evidence="1" type="ORF">GWI33_000276</name>
</gene>
<dbReference type="Proteomes" id="UP000625711">
    <property type="component" value="Unassembled WGS sequence"/>
</dbReference>
<proteinExistence type="predicted"/>
<dbReference type="OrthoDB" id="6777573at2759"/>
<dbReference type="EMBL" id="JAACXV010000002">
    <property type="protein sequence ID" value="KAF7287934.1"/>
    <property type="molecule type" value="Genomic_DNA"/>
</dbReference>
<name>A0A834IVC3_RHYFE</name>
<comment type="caution">
    <text evidence="1">The sequence shown here is derived from an EMBL/GenBank/DDBJ whole genome shotgun (WGS) entry which is preliminary data.</text>
</comment>
<evidence type="ECO:0000313" key="2">
    <source>
        <dbReference type="Proteomes" id="UP000625711"/>
    </source>
</evidence>